<dbReference type="GO" id="GO:0005634">
    <property type="term" value="C:nucleus"/>
    <property type="evidence" value="ECO:0007669"/>
    <property type="project" value="UniProtKB-SubCell"/>
</dbReference>
<reference evidence="6" key="2">
    <citation type="submission" date="2025-08" db="UniProtKB">
        <authorList>
            <consortium name="RefSeq"/>
        </authorList>
    </citation>
    <scope>IDENTIFICATION</scope>
    <source>
        <tissue evidence="6">Young leaves</tissue>
    </source>
</reference>
<dbReference type="PANTHER" id="PTHR33669">
    <property type="entry name" value="PROTEIN NEGATIVE REGULATOR OF RESISTANCE"/>
    <property type="match status" value="1"/>
</dbReference>
<feature type="region of interest" description="Disordered" evidence="4">
    <location>
        <begin position="1"/>
        <end position="35"/>
    </location>
</feature>
<dbReference type="AlphaFoldDB" id="A0A8B8J9W0"/>
<feature type="compositionally biased region" description="Basic and acidic residues" evidence="4">
    <location>
        <begin position="108"/>
        <end position="128"/>
    </location>
</feature>
<evidence type="ECO:0000256" key="1">
    <source>
        <dbReference type="ARBA" id="ARBA00004123"/>
    </source>
</evidence>
<feature type="compositionally biased region" description="Basic and acidic residues" evidence="4">
    <location>
        <begin position="1"/>
        <end position="10"/>
    </location>
</feature>
<keyword evidence="3" id="KW-0539">Nucleus</keyword>
<feature type="region of interest" description="Disordered" evidence="4">
    <location>
        <begin position="95"/>
        <end position="160"/>
    </location>
</feature>
<protein>
    <submittedName>
        <fullName evidence="6">Protein NEGATIVE REGULATOR OF RESISTANCE-like</fullName>
    </submittedName>
</protein>
<reference evidence="5" key="1">
    <citation type="journal article" date="2019" name="Nat. Commun.">
        <title>Genome-wide association mapping of date palm fruit traits.</title>
        <authorList>
            <person name="Hazzouri K.M."/>
            <person name="Gros-Balthazard M."/>
            <person name="Flowers J.M."/>
            <person name="Copetti D."/>
            <person name="Lemansour A."/>
            <person name="Lebrun M."/>
            <person name="Masmoudi K."/>
            <person name="Ferrand S."/>
            <person name="Dhar M.I."/>
            <person name="Fresquez Z.A."/>
            <person name="Rosas U."/>
            <person name="Zhang J."/>
            <person name="Talag J."/>
            <person name="Lee S."/>
            <person name="Kudrna D."/>
            <person name="Powell R.F."/>
            <person name="Leitch I.J."/>
            <person name="Krueger R.R."/>
            <person name="Wing R.A."/>
            <person name="Amiri K.M.A."/>
            <person name="Purugganan M.D."/>
        </authorList>
    </citation>
    <scope>NUCLEOTIDE SEQUENCE [LARGE SCALE GENOMIC DNA]</scope>
    <source>
        <strain evidence="5">cv. Khalas</strain>
    </source>
</reference>
<evidence type="ECO:0000313" key="6">
    <source>
        <dbReference type="RefSeq" id="XP_026664237.2"/>
    </source>
</evidence>
<proteinExistence type="inferred from homology"/>
<dbReference type="GeneID" id="113463380"/>
<name>A0A8B8J9W0_PHODC</name>
<dbReference type="OrthoDB" id="785546at2759"/>
<dbReference type="Pfam" id="PF15699">
    <property type="entry name" value="NPR1_interact"/>
    <property type="match status" value="1"/>
</dbReference>
<gene>
    <name evidence="6" type="primary">LOC113463380</name>
</gene>
<accession>A0A8B8J9W0</accession>
<comment type="subcellular location">
    <subcellularLocation>
        <location evidence="1">Nucleus</location>
    </subcellularLocation>
</comment>
<comment type="similarity">
    <text evidence="2">Belongs to the NPR1-interactor family.</text>
</comment>
<feature type="compositionally biased region" description="Low complexity" evidence="4">
    <location>
        <begin position="95"/>
        <end position="104"/>
    </location>
</feature>
<dbReference type="InterPro" id="IPR031425">
    <property type="entry name" value="NPR1/NH1-interacting"/>
</dbReference>
<feature type="compositionally biased region" description="Basic and acidic residues" evidence="4">
    <location>
        <begin position="18"/>
        <end position="34"/>
    </location>
</feature>
<dbReference type="PANTHER" id="PTHR33669:SF4">
    <property type="entry name" value="NRR REPRESSOR HOMOLOG 2"/>
    <property type="match status" value="1"/>
</dbReference>
<dbReference type="RefSeq" id="XP_026664237.2">
    <property type="nucleotide sequence ID" value="XM_026808436.2"/>
</dbReference>
<dbReference type="KEGG" id="pda:113463380"/>
<dbReference type="GO" id="GO:0010112">
    <property type="term" value="P:regulation of systemic acquired resistance"/>
    <property type="evidence" value="ECO:0007669"/>
    <property type="project" value="InterPro"/>
</dbReference>
<evidence type="ECO:0000256" key="3">
    <source>
        <dbReference type="ARBA" id="ARBA00023242"/>
    </source>
</evidence>
<keyword evidence="5" id="KW-1185">Reference proteome</keyword>
<feature type="region of interest" description="Disordered" evidence="4">
    <location>
        <begin position="54"/>
        <end position="73"/>
    </location>
</feature>
<evidence type="ECO:0000256" key="4">
    <source>
        <dbReference type="SAM" id="MobiDB-lite"/>
    </source>
</evidence>
<evidence type="ECO:0000313" key="5">
    <source>
        <dbReference type="Proteomes" id="UP000228380"/>
    </source>
</evidence>
<dbReference type="Proteomes" id="UP000228380">
    <property type="component" value="Chromosome 11"/>
</dbReference>
<sequence>METGRNDKRPWSGSDDEERLKRPKVDKGDDRTVTEEEVEEFYAALRRIREVSKGVVSRNGSRGVRGGGRGGAASWVPAFKWEDFEEGGVVEVNVTETPTNEAETSGGESRRRTKVADEERVAKDDGRCLDLNAQPETKGVGRSKPEPGGDSTASFPPSSS</sequence>
<feature type="compositionally biased region" description="Polar residues" evidence="4">
    <location>
        <begin position="151"/>
        <end position="160"/>
    </location>
</feature>
<evidence type="ECO:0000256" key="2">
    <source>
        <dbReference type="ARBA" id="ARBA00009937"/>
    </source>
</evidence>
<organism evidence="5 6">
    <name type="scientific">Phoenix dactylifera</name>
    <name type="common">Date palm</name>
    <dbReference type="NCBI Taxonomy" id="42345"/>
    <lineage>
        <taxon>Eukaryota</taxon>
        <taxon>Viridiplantae</taxon>
        <taxon>Streptophyta</taxon>
        <taxon>Embryophyta</taxon>
        <taxon>Tracheophyta</taxon>
        <taxon>Spermatophyta</taxon>
        <taxon>Magnoliopsida</taxon>
        <taxon>Liliopsida</taxon>
        <taxon>Arecaceae</taxon>
        <taxon>Coryphoideae</taxon>
        <taxon>Phoeniceae</taxon>
        <taxon>Phoenix</taxon>
    </lineage>
</organism>